<accession>A0A3N6NPC2</accession>
<dbReference type="AlphaFoldDB" id="A0A3N6NPC2"/>
<comment type="caution">
    <text evidence="1">The sequence shown here is derived from an EMBL/GenBank/DDBJ whole genome shotgun (WGS) entry which is preliminary data.</text>
</comment>
<reference evidence="1 2" key="1">
    <citation type="journal article" date="2018" name="ACS Chem. Biol.">
        <title>Ketoreductase domain dysfunction expands chemodiversity: malyngamide biosynthesis in the cyanobacterium Okeania hirsuta.</title>
        <authorList>
            <person name="Moss N.A."/>
            <person name="Leao T."/>
            <person name="Rankin M."/>
            <person name="McCullough T.M."/>
            <person name="Qu P."/>
            <person name="Korobeynikov A."/>
            <person name="Smith J.L."/>
            <person name="Gerwick L."/>
            <person name="Gerwick W.H."/>
        </authorList>
    </citation>
    <scope>NUCLEOTIDE SEQUENCE [LARGE SCALE GENOMIC DNA]</scope>
    <source>
        <strain evidence="1 2">PAB10Feb10-1</strain>
    </source>
</reference>
<organism evidence="1 2">
    <name type="scientific">Okeania hirsuta</name>
    <dbReference type="NCBI Taxonomy" id="1458930"/>
    <lineage>
        <taxon>Bacteria</taxon>
        <taxon>Bacillati</taxon>
        <taxon>Cyanobacteriota</taxon>
        <taxon>Cyanophyceae</taxon>
        <taxon>Oscillatoriophycideae</taxon>
        <taxon>Oscillatoriales</taxon>
        <taxon>Microcoleaceae</taxon>
        <taxon>Okeania</taxon>
    </lineage>
</organism>
<proteinExistence type="predicted"/>
<name>A0A3N6NPC2_9CYAN</name>
<dbReference type="EMBL" id="RCBY01000479">
    <property type="protein sequence ID" value="RQH18182.1"/>
    <property type="molecule type" value="Genomic_DNA"/>
</dbReference>
<evidence type="ECO:0000313" key="2">
    <source>
        <dbReference type="Proteomes" id="UP000269154"/>
    </source>
</evidence>
<protein>
    <submittedName>
        <fullName evidence="1">Uncharacterized protein</fullName>
    </submittedName>
</protein>
<gene>
    <name evidence="1" type="ORF">D5R40_33025</name>
</gene>
<evidence type="ECO:0000313" key="1">
    <source>
        <dbReference type="EMBL" id="RQH18182.1"/>
    </source>
</evidence>
<dbReference type="Proteomes" id="UP000269154">
    <property type="component" value="Unassembled WGS sequence"/>
</dbReference>
<keyword evidence="2" id="KW-1185">Reference proteome</keyword>
<sequence>MQAGERDPYESSVDATLMEETFNTVNVTASDPNCTPIQDLNLVFDGPRSTIPLYIAWLNPAVARRKGVITRFGQGQV</sequence>